<dbReference type="HOGENOM" id="CLU_1343846_0_0_1"/>
<dbReference type="VEuPathDB" id="FungiDB:PGTG_05261"/>
<proteinExistence type="predicted"/>
<dbReference type="Proteomes" id="UP000008783">
    <property type="component" value="Unassembled WGS sequence"/>
</dbReference>
<evidence type="ECO:0000313" key="2">
    <source>
        <dbReference type="EMBL" id="EFP80036.1"/>
    </source>
</evidence>
<gene>
    <name evidence="2" type="ORF">PGTG_05261</name>
</gene>
<evidence type="ECO:0000313" key="3">
    <source>
        <dbReference type="Proteomes" id="UP000008783"/>
    </source>
</evidence>
<reference evidence="3" key="2">
    <citation type="journal article" date="2011" name="Proc. Natl. Acad. Sci. U.S.A.">
        <title>Obligate biotrophy features unraveled by the genomic analysis of rust fungi.</title>
        <authorList>
            <person name="Duplessis S."/>
            <person name="Cuomo C.A."/>
            <person name="Lin Y.-C."/>
            <person name="Aerts A."/>
            <person name="Tisserant E."/>
            <person name="Veneault-Fourrey C."/>
            <person name="Joly D.L."/>
            <person name="Hacquard S."/>
            <person name="Amselem J."/>
            <person name="Cantarel B.L."/>
            <person name="Chiu R."/>
            <person name="Coutinho P.M."/>
            <person name="Feau N."/>
            <person name="Field M."/>
            <person name="Frey P."/>
            <person name="Gelhaye E."/>
            <person name="Goldberg J."/>
            <person name="Grabherr M.G."/>
            <person name="Kodira C.D."/>
            <person name="Kohler A."/>
            <person name="Kuees U."/>
            <person name="Lindquist E.A."/>
            <person name="Lucas S.M."/>
            <person name="Mago R."/>
            <person name="Mauceli E."/>
            <person name="Morin E."/>
            <person name="Murat C."/>
            <person name="Pangilinan J.L."/>
            <person name="Park R."/>
            <person name="Pearson M."/>
            <person name="Quesneville H."/>
            <person name="Rouhier N."/>
            <person name="Sakthikumar S."/>
            <person name="Salamov A.A."/>
            <person name="Schmutz J."/>
            <person name="Selles B."/>
            <person name="Shapiro H."/>
            <person name="Tanguay P."/>
            <person name="Tuskan G.A."/>
            <person name="Henrissat B."/>
            <person name="Van de Peer Y."/>
            <person name="Rouze P."/>
            <person name="Ellis J.G."/>
            <person name="Dodds P.N."/>
            <person name="Schein J.E."/>
            <person name="Zhong S."/>
            <person name="Hamelin R.C."/>
            <person name="Grigoriev I.V."/>
            <person name="Szabo L.J."/>
            <person name="Martin F."/>
        </authorList>
    </citation>
    <scope>NUCLEOTIDE SEQUENCE [LARGE SCALE GENOMIC DNA]</scope>
    <source>
        <strain evidence="3">CRL 75-36-700-3 / race SCCL</strain>
    </source>
</reference>
<sequence length="204" mass="23248">MVAEELGDWSWCKHTDVATAKACAPSALRGSTATRRMRKETNRCLPRQEANLRPFNARNGPVPRLKDISRSNFVIITARYVNFDLEPKKLDFPAKNLDFLGLNRKLRGSQIRREVLHYKETIAALKPIMFIESIYLTACLEQVRKTGTEQHPPGEKTIYVAQWEQHRLHIKTEGPPPTTTTTTPTTVLNIPAHPLHHPQVEPNK</sequence>
<dbReference type="EMBL" id="DS178274">
    <property type="protein sequence ID" value="EFP80036.1"/>
    <property type="molecule type" value="Genomic_DNA"/>
</dbReference>
<evidence type="ECO:0000256" key="1">
    <source>
        <dbReference type="SAM" id="MobiDB-lite"/>
    </source>
</evidence>
<name>E3K6P0_PUCGT</name>
<accession>E3K6P0</accession>
<organism evidence="2 3">
    <name type="scientific">Puccinia graminis f. sp. tritici (strain CRL 75-36-700-3 / race SCCL)</name>
    <name type="common">Black stem rust fungus</name>
    <dbReference type="NCBI Taxonomy" id="418459"/>
    <lineage>
        <taxon>Eukaryota</taxon>
        <taxon>Fungi</taxon>
        <taxon>Dikarya</taxon>
        <taxon>Basidiomycota</taxon>
        <taxon>Pucciniomycotina</taxon>
        <taxon>Pucciniomycetes</taxon>
        <taxon>Pucciniales</taxon>
        <taxon>Pucciniaceae</taxon>
        <taxon>Puccinia</taxon>
    </lineage>
</organism>
<reference key="1">
    <citation type="submission" date="2007-01" db="EMBL/GenBank/DDBJ databases">
        <title>The Genome Sequence of Puccinia graminis f. sp. tritici Strain CRL 75-36-700-3.</title>
        <authorList>
            <consortium name="The Broad Institute Genome Sequencing Platform"/>
            <person name="Birren B."/>
            <person name="Lander E."/>
            <person name="Galagan J."/>
            <person name="Nusbaum C."/>
            <person name="Devon K."/>
            <person name="Cuomo C."/>
            <person name="Jaffe D."/>
            <person name="Butler J."/>
            <person name="Alvarez P."/>
            <person name="Gnerre S."/>
            <person name="Grabherr M."/>
            <person name="Mauceli E."/>
            <person name="Brockman W."/>
            <person name="Young S."/>
            <person name="LaButti K."/>
            <person name="Sykes S."/>
            <person name="DeCaprio D."/>
            <person name="Crawford M."/>
            <person name="Koehrsen M."/>
            <person name="Engels R."/>
            <person name="Montgomery P."/>
            <person name="Pearson M."/>
            <person name="Howarth C."/>
            <person name="Larson L."/>
            <person name="White J."/>
            <person name="Zeng Q."/>
            <person name="Kodira C."/>
            <person name="Yandava C."/>
            <person name="Alvarado L."/>
            <person name="O'Leary S."/>
            <person name="Szabo L."/>
            <person name="Dean R."/>
            <person name="Schein J."/>
        </authorList>
    </citation>
    <scope>NUCLEOTIDE SEQUENCE</scope>
    <source>
        <strain>CRL 75-36-700-3</strain>
    </source>
</reference>
<protein>
    <submittedName>
        <fullName evidence="2">Uncharacterized protein</fullName>
    </submittedName>
</protein>
<keyword evidence="3" id="KW-1185">Reference proteome</keyword>
<dbReference type="OrthoDB" id="10615027at2759"/>
<dbReference type="InParanoid" id="E3K6P0"/>
<dbReference type="RefSeq" id="XP_003324455.1">
    <property type="nucleotide sequence ID" value="XM_003324407.1"/>
</dbReference>
<dbReference type="KEGG" id="pgr:PGTG_05261"/>
<feature type="region of interest" description="Disordered" evidence="1">
    <location>
        <begin position="171"/>
        <end position="204"/>
    </location>
</feature>
<dbReference type="AlphaFoldDB" id="E3K6P0"/>
<dbReference type="GeneID" id="10534053"/>